<dbReference type="EMBL" id="BAABAL010000019">
    <property type="protein sequence ID" value="GAA4027742.1"/>
    <property type="molecule type" value="Genomic_DNA"/>
</dbReference>
<dbReference type="Proteomes" id="UP001501747">
    <property type="component" value="Unassembled WGS sequence"/>
</dbReference>
<accession>A0ABP7TKP6</accession>
<evidence type="ECO:0000313" key="1">
    <source>
        <dbReference type="EMBL" id="GAA4027742.1"/>
    </source>
</evidence>
<gene>
    <name evidence="1" type="ORF">GCM10022247_60860</name>
</gene>
<sequence length="110" mass="12154">MSKQYVRVGGWRIDLDQIPSAIAAFKDALDDLRGLVEQGNDAAEVRFMGTDDVSKALAKEVSERHLRGRGAIWAAAQLRDELTKAVSSLETARRHYARVEDVNRRSVSGG</sequence>
<dbReference type="RefSeq" id="WP_344882309.1">
    <property type="nucleotide sequence ID" value="NZ_BAABAL010000019.1"/>
</dbReference>
<evidence type="ECO:0000313" key="2">
    <source>
        <dbReference type="Proteomes" id="UP001501747"/>
    </source>
</evidence>
<organism evidence="1 2">
    <name type="scientific">Allokutzneria multivorans</name>
    <dbReference type="NCBI Taxonomy" id="1142134"/>
    <lineage>
        <taxon>Bacteria</taxon>
        <taxon>Bacillati</taxon>
        <taxon>Actinomycetota</taxon>
        <taxon>Actinomycetes</taxon>
        <taxon>Pseudonocardiales</taxon>
        <taxon>Pseudonocardiaceae</taxon>
        <taxon>Allokutzneria</taxon>
    </lineage>
</organism>
<reference evidence="2" key="1">
    <citation type="journal article" date="2019" name="Int. J. Syst. Evol. Microbiol.">
        <title>The Global Catalogue of Microorganisms (GCM) 10K type strain sequencing project: providing services to taxonomists for standard genome sequencing and annotation.</title>
        <authorList>
            <consortium name="The Broad Institute Genomics Platform"/>
            <consortium name="The Broad Institute Genome Sequencing Center for Infectious Disease"/>
            <person name="Wu L."/>
            <person name="Ma J."/>
        </authorList>
    </citation>
    <scope>NUCLEOTIDE SEQUENCE [LARGE SCALE GENOMIC DNA]</scope>
    <source>
        <strain evidence="2">JCM 17342</strain>
    </source>
</reference>
<name>A0ABP7TKP6_9PSEU</name>
<protein>
    <recommendedName>
        <fullName evidence="3">PE domain-containing protein</fullName>
    </recommendedName>
</protein>
<keyword evidence="2" id="KW-1185">Reference proteome</keyword>
<comment type="caution">
    <text evidence="1">The sequence shown here is derived from an EMBL/GenBank/DDBJ whole genome shotgun (WGS) entry which is preliminary data.</text>
</comment>
<evidence type="ECO:0008006" key="3">
    <source>
        <dbReference type="Google" id="ProtNLM"/>
    </source>
</evidence>
<proteinExistence type="predicted"/>